<dbReference type="AlphaFoldDB" id="A0A5N6NM63"/>
<comment type="subcellular location">
    <subcellularLocation>
        <location evidence="1">Nucleus</location>
    </subcellularLocation>
</comment>
<dbReference type="InterPro" id="IPR036397">
    <property type="entry name" value="RNaseH_sf"/>
</dbReference>
<dbReference type="SUPFAM" id="SSF53098">
    <property type="entry name" value="Ribonuclease H-like"/>
    <property type="match status" value="1"/>
</dbReference>
<reference evidence="7 8" key="1">
    <citation type="submission" date="2019-05" db="EMBL/GenBank/DDBJ databases">
        <title>Mikania micrantha, genome provides insights into the molecular mechanism of rapid growth.</title>
        <authorList>
            <person name="Liu B."/>
        </authorList>
    </citation>
    <scope>NUCLEOTIDE SEQUENCE [LARGE SCALE GENOMIC DNA]</scope>
    <source>
        <strain evidence="7">NLD-2019</strain>
        <tissue evidence="7">Leaf</tissue>
    </source>
</reference>
<dbReference type="PANTHER" id="PTHR13230:SF5">
    <property type="entry name" value="GENERAL TRANSCRIPTION FACTOR 3C POLYPEPTIDE 5"/>
    <property type="match status" value="1"/>
</dbReference>
<dbReference type="GO" id="GO:0001002">
    <property type="term" value="F:RNA polymerase III type 1 promoter sequence-specific DNA binding"/>
    <property type="evidence" value="ECO:0007669"/>
    <property type="project" value="TreeGrafter"/>
</dbReference>
<comment type="caution">
    <text evidence="7">The sequence shown here is derived from an EMBL/GenBank/DDBJ whole genome shotgun (WGS) entry which is preliminary data.</text>
</comment>
<dbReference type="Pfam" id="PF14223">
    <property type="entry name" value="Retrotran_gag_2"/>
    <property type="match status" value="1"/>
</dbReference>
<feature type="compositionally biased region" description="Polar residues" evidence="5">
    <location>
        <begin position="395"/>
        <end position="418"/>
    </location>
</feature>
<dbReference type="PANTHER" id="PTHR13230">
    <property type="entry name" value="GENERAL TRANSCRIPTION FACTOR IIIC, POLYPEPTIDE 5"/>
    <property type="match status" value="1"/>
</dbReference>
<dbReference type="InterPro" id="IPR041499">
    <property type="entry name" value="Tfc1/Sfc1_N"/>
</dbReference>
<organism evidence="7 8">
    <name type="scientific">Mikania micrantha</name>
    <name type="common">bitter vine</name>
    <dbReference type="NCBI Taxonomy" id="192012"/>
    <lineage>
        <taxon>Eukaryota</taxon>
        <taxon>Viridiplantae</taxon>
        <taxon>Streptophyta</taxon>
        <taxon>Embryophyta</taxon>
        <taxon>Tracheophyta</taxon>
        <taxon>Spermatophyta</taxon>
        <taxon>Magnoliopsida</taxon>
        <taxon>eudicotyledons</taxon>
        <taxon>Gunneridae</taxon>
        <taxon>Pentapetalae</taxon>
        <taxon>asterids</taxon>
        <taxon>campanulids</taxon>
        <taxon>Asterales</taxon>
        <taxon>Asteraceae</taxon>
        <taxon>Asteroideae</taxon>
        <taxon>Heliantheae alliance</taxon>
        <taxon>Eupatorieae</taxon>
        <taxon>Mikania</taxon>
    </lineage>
</organism>
<evidence type="ECO:0000256" key="3">
    <source>
        <dbReference type="ARBA" id="ARBA00023163"/>
    </source>
</evidence>
<dbReference type="InterPro" id="IPR040454">
    <property type="entry name" value="TF_IIIC_Tfc1/Sfc1"/>
</dbReference>
<dbReference type="GO" id="GO:0005634">
    <property type="term" value="C:nucleus"/>
    <property type="evidence" value="ECO:0007669"/>
    <property type="project" value="UniProtKB-SubCell"/>
</dbReference>
<dbReference type="Gene3D" id="3.30.200.160">
    <property type="entry name" value="TFIIIC, subcomplex tauA, subunit Sfc1, barrel domain"/>
    <property type="match status" value="1"/>
</dbReference>
<dbReference type="OrthoDB" id="5598268at2759"/>
<dbReference type="EMBL" id="SZYD01000010">
    <property type="protein sequence ID" value="KAD4981795.1"/>
    <property type="molecule type" value="Genomic_DNA"/>
</dbReference>
<dbReference type="Proteomes" id="UP000326396">
    <property type="component" value="Linkage Group LG18"/>
</dbReference>
<evidence type="ECO:0000256" key="4">
    <source>
        <dbReference type="ARBA" id="ARBA00023242"/>
    </source>
</evidence>
<evidence type="ECO:0000256" key="2">
    <source>
        <dbReference type="ARBA" id="ARBA00023125"/>
    </source>
</evidence>
<dbReference type="GO" id="GO:0015074">
    <property type="term" value="P:DNA integration"/>
    <property type="evidence" value="ECO:0007669"/>
    <property type="project" value="InterPro"/>
</dbReference>
<feature type="region of interest" description="Disordered" evidence="5">
    <location>
        <begin position="377"/>
        <end position="423"/>
    </location>
</feature>
<dbReference type="InterPro" id="IPR012337">
    <property type="entry name" value="RNaseH-like_sf"/>
</dbReference>
<protein>
    <recommendedName>
        <fullName evidence="6">Integrase catalytic domain-containing protein</fullName>
    </recommendedName>
</protein>
<dbReference type="Gene3D" id="3.30.420.10">
    <property type="entry name" value="Ribonuclease H-like superfamily/Ribonuclease H"/>
    <property type="match status" value="2"/>
</dbReference>
<name>A0A5N6NM63_9ASTR</name>
<evidence type="ECO:0000256" key="1">
    <source>
        <dbReference type="ARBA" id="ARBA00004123"/>
    </source>
</evidence>
<keyword evidence="8" id="KW-1185">Reference proteome</keyword>
<keyword evidence="4" id="KW-0539">Nucleus</keyword>
<dbReference type="PROSITE" id="PS50994">
    <property type="entry name" value="INTEGRASE"/>
    <property type="match status" value="1"/>
</dbReference>
<evidence type="ECO:0000313" key="8">
    <source>
        <dbReference type="Proteomes" id="UP000326396"/>
    </source>
</evidence>
<dbReference type="InterPro" id="IPR054722">
    <property type="entry name" value="PolX-like_BBD"/>
</dbReference>
<keyword evidence="2" id="KW-0238">DNA-binding</keyword>
<dbReference type="Pfam" id="PF09734">
    <property type="entry name" value="Tau95"/>
    <property type="match status" value="1"/>
</dbReference>
<feature type="region of interest" description="Disordered" evidence="5">
    <location>
        <begin position="1052"/>
        <end position="1086"/>
    </location>
</feature>
<dbReference type="Pfam" id="PF17682">
    <property type="entry name" value="Tau95_N"/>
    <property type="match status" value="1"/>
</dbReference>
<feature type="compositionally biased region" description="Acidic residues" evidence="5">
    <location>
        <begin position="1075"/>
        <end position="1086"/>
    </location>
</feature>
<dbReference type="GO" id="GO:0000127">
    <property type="term" value="C:transcription factor TFIIIC complex"/>
    <property type="evidence" value="ECO:0007669"/>
    <property type="project" value="InterPro"/>
</dbReference>
<dbReference type="GO" id="GO:0006384">
    <property type="term" value="P:transcription initiation at RNA polymerase III promoter"/>
    <property type="evidence" value="ECO:0007669"/>
    <property type="project" value="InterPro"/>
</dbReference>
<dbReference type="FunFam" id="3.30.200.160:FF:000002">
    <property type="entry name" value="Transcription factor IIIC, subunit 5"/>
    <property type="match status" value="1"/>
</dbReference>
<dbReference type="InterPro" id="IPR001584">
    <property type="entry name" value="Integrase_cat-core"/>
</dbReference>
<evidence type="ECO:0000256" key="5">
    <source>
        <dbReference type="SAM" id="MobiDB-lite"/>
    </source>
</evidence>
<sequence>MAEGTVVIHKEPGPSLTNFQCPMLKSLNYTTWAIRMKAILDANVADCKTAKEVWDTLKVRHVGATQVQQARLQSIKSEFDRLIMKDDEFVDSFTLRLTSIVSKATSCGAIIDQPTLVRKFLTAMPDRFLQIIASIDQFSNLDTLTLDDVIRRLKTYEERINLWYLDNGASNHMTGNKEHFRELDKKVSGRVCFGDGSFVEIEGKHIRAPFPNQARFKSNKPLELVYGDLCGPISPPTHSGKKYIFLLVDDCTRYMWIYLLSSKDQAFGIFREFKQLVENEVGTKLKTLRTDRAPYTPQQNGVVERRNRTMLSTTRSIMKAMSMPQNFWGEAKICISRDVKFLEKESLNWSEYMNEVGTKEPDWVEFIVEEKVLQENNEMVPMTHGDEQETDDNQEPLSPSSPNNAVTPPTCTHEQNSAGDAECSDILSNPFDHTPVQGFKPLAKVGAPKIPKSQNLSRIKKEPPFSLLLICHRHPHLLNSNKSLTVGHLGHRHQSSEVGFAQGPRLSVVGCAACAVGRSPSAFGSGLCSATQGCAAVFGSKVIRRAMGVIRDGSISGVLPSEKVFAVNYPGYPSSIERALVTLGGTQGIAKAREAPSNSLELHFRPEDPYSHPVTAEVMPCNQFLLKLSKHNTNADERQISEVSEDKICADIVGHVSEAYYFNGMADYQHVLAVHADVARKKKRNWADMEPQFEKHGLIDADQEDLMILLPPLFSLKNTQENVVLKASVSANVKRRQEGVVQHRWEKSIQIMIFAALTFIHVPKKINWEKFIREGTEERKCQMAVCDLFDERPIWIRQSLSEHLCNKGFKLSINSIKRFLFRAAYYFSNGPFLRFWIRKGYDPRKDPESRIYQRIDFRVPPPLRSYCDSCTAARLRHKWEDLCGFRVFPVKCQTSFQLFELVDDYIQQEIKKPLTQTSCTLATGWFPPRILNILRLRVAVRFLSVYPNPGADSFLKSTSIRLEKSERAINVIKENIVDKDGIDVEKEMSNDEIDDMEDDIEDENEDDDFDAYEGLDVKEVLTSFPICCEDIYQENVSKIYLQELFGSFPNNGGSSNELQDAENSDGEYHIFDGSNSEDDGDGDDDY</sequence>
<dbReference type="InterPro" id="IPR019136">
    <property type="entry name" value="TF_IIIC_su-5_HTH"/>
</dbReference>
<keyword evidence="3" id="KW-0804">Transcription</keyword>
<accession>A0A5N6NM63</accession>
<dbReference type="InterPro" id="IPR042536">
    <property type="entry name" value="TFIIIC_tauA_Sfc1"/>
</dbReference>
<evidence type="ECO:0000259" key="6">
    <source>
        <dbReference type="PROSITE" id="PS50994"/>
    </source>
</evidence>
<proteinExistence type="predicted"/>
<dbReference type="GO" id="GO:0001003">
    <property type="term" value="F:RNA polymerase III type 2 promoter sequence-specific DNA binding"/>
    <property type="evidence" value="ECO:0007669"/>
    <property type="project" value="TreeGrafter"/>
</dbReference>
<feature type="domain" description="Integrase catalytic" evidence="6">
    <location>
        <begin position="217"/>
        <end position="334"/>
    </location>
</feature>
<evidence type="ECO:0000313" key="7">
    <source>
        <dbReference type="EMBL" id="KAD4981795.1"/>
    </source>
</evidence>
<gene>
    <name evidence="7" type="ORF">E3N88_18466</name>
</gene>
<dbReference type="Pfam" id="PF22936">
    <property type="entry name" value="Pol_BBD"/>
    <property type="match status" value="1"/>
</dbReference>